<dbReference type="Proteomes" id="UP001620626">
    <property type="component" value="Unassembled WGS sequence"/>
</dbReference>
<gene>
    <name evidence="3" type="ORF">niasHT_024757</name>
    <name evidence="2" type="ORF">niasHT_024784</name>
</gene>
<evidence type="ECO:0000313" key="3">
    <source>
        <dbReference type="EMBL" id="KAL3104533.1"/>
    </source>
</evidence>
<proteinExistence type="predicted"/>
<sequence>MKQHFGVSLFSVGIPAGLIRMLIVLMIMIMMMPSSIADKEFVIYLRRRHFTESLPVWVSSTDTGKSLKEKAKAVFAHANDAYCAAFTLEGVWDEGTMEQFDIEEGQIVNVDYHDCTFRS</sequence>
<keyword evidence="1" id="KW-0472">Membrane</keyword>
<keyword evidence="1" id="KW-0812">Transmembrane</keyword>
<evidence type="ECO:0000313" key="4">
    <source>
        <dbReference type="Proteomes" id="UP001620626"/>
    </source>
</evidence>
<evidence type="ECO:0000256" key="1">
    <source>
        <dbReference type="SAM" id="Phobius"/>
    </source>
</evidence>
<feature type="transmembrane region" description="Helical" evidence="1">
    <location>
        <begin position="6"/>
        <end position="29"/>
    </location>
</feature>
<reference evidence="3 4" key="1">
    <citation type="submission" date="2024-10" db="EMBL/GenBank/DDBJ databases">
        <authorList>
            <person name="Kim D."/>
        </authorList>
    </citation>
    <scope>NUCLEOTIDE SEQUENCE [LARGE SCALE GENOMIC DNA]</scope>
    <source>
        <strain evidence="3">BH-2024</strain>
    </source>
</reference>
<protein>
    <submittedName>
        <fullName evidence="3">Uncharacterized protein</fullName>
    </submittedName>
</protein>
<accession>A0ABD2KNS1</accession>
<dbReference type="AlphaFoldDB" id="A0ABD2KNS1"/>
<name>A0ABD2KNS1_9BILA</name>
<keyword evidence="4" id="KW-1185">Reference proteome</keyword>
<comment type="caution">
    <text evidence="3">The sequence shown here is derived from an EMBL/GenBank/DDBJ whole genome shotgun (WGS) entry which is preliminary data.</text>
</comment>
<keyword evidence="1" id="KW-1133">Transmembrane helix</keyword>
<dbReference type="EMBL" id="JBICBT010000970">
    <property type="protein sequence ID" value="KAL3089907.1"/>
    <property type="molecule type" value="Genomic_DNA"/>
</dbReference>
<organism evidence="3 4">
    <name type="scientific">Heterodera trifolii</name>
    <dbReference type="NCBI Taxonomy" id="157864"/>
    <lineage>
        <taxon>Eukaryota</taxon>
        <taxon>Metazoa</taxon>
        <taxon>Ecdysozoa</taxon>
        <taxon>Nematoda</taxon>
        <taxon>Chromadorea</taxon>
        <taxon>Rhabditida</taxon>
        <taxon>Tylenchina</taxon>
        <taxon>Tylenchomorpha</taxon>
        <taxon>Tylenchoidea</taxon>
        <taxon>Heteroderidae</taxon>
        <taxon>Heteroderinae</taxon>
        <taxon>Heterodera</taxon>
    </lineage>
</organism>
<dbReference type="EMBL" id="JBICBT010000708">
    <property type="protein sequence ID" value="KAL3104533.1"/>
    <property type="molecule type" value="Genomic_DNA"/>
</dbReference>
<evidence type="ECO:0000313" key="2">
    <source>
        <dbReference type="EMBL" id="KAL3089907.1"/>
    </source>
</evidence>